<proteinExistence type="inferred from homology"/>
<evidence type="ECO:0000256" key="2">
    <source>
        <dbReference type="ARBA" id="ARBA00005697"/>
    </source>
</evidence>
<dbReference type="PANTHER" id="PTHR43337:SF2">
    <property type="entry name" value="XANTHINE_URACIL PERMEASE"/>
    <property type="match status" value="1"/>
</dbReference>
<gene>
    <name evidence="8" type="ORF">KQI86_15980</name>
</gene>
<feature type="transmembrane region" description="Helical" evidence="7">
    <location>
        <begin position="44"/>
        <end position="66"/>
    </location>
</feature>
<feature type="transmembrane region" description="Helical" evidence="7">
    <location>
        <begin position="313"/>
        <end position="334"/>
    </location>
</feature>
<feature type="transmembrane region" description="Helical" evidence="7">
    <location>
        <begin position="20"/>
        <end position="38"/>
    </location>
</feature>
<evidence type="ECO:0000256" key="7">
    <source>
        <dbReference type="SAM" id="Phobius"/>
    </source>
</evidence>
<feature type="transmembrane region" description="Helical" evidence="7">
    <location>
        <begin position="372"/>
        <end position="398"/>
    </location>
</feature>
<feature type="transmembrane region" description="Helical" evidence="7">
    <location>
        <begin position="169"/>
        <end position="186"/>
    </location>
</feature>
<protein>
    <submittedName>
        <fullName evidence="8">NCS2 family permease</fullName>
    </submittedName>
</protein>
<keyword evidence="9" id="KW-1185">Reference proteome</keyword>
<keyword evidence="3" id="KW-0813">Transport</keyword>
<dbReference type="EMBL" id="JAHLQF010000004">
    <property type="protein sequence ID" value="MBU5485819.1"/>
    <property type="molecule type" value="Genomic_DNA"/>
</dbReference>
<evidence type="ECO:0000256" key="5">
    <source>
        <dbReference type="ARBA" id="ARBA00022989"/>
    </source>
</evidence>
<feature type="transmembrane region" description="Helical" evidence="7">
    <location>
        <begin position="281"/>
        <end position="301"/>
    </location>
</feature>
<feature type="transmembrane region" description="Helical" evidence="7">
    <location>
        <begin position="73"/>
        <end position="93"/>
    </location>
</feature>
<accession>A0ABS6EKU0</accession>
<dbReference type="Proteomes" id="UP000726170">
    <property type="component" value="Unassembled WGS sequence"/>
</dbReference>
<feature type="transmembrane region" description="Helical" evidence="7">
    <location>
        <begin position="193"/>
        <end position="220"/>
    </location>
</feature>
<evidence type="ECO:0000313" key="9">
    <source>
        <dbReference type="Proteomes" id="UP000726170"/>
    </source>
</evidence>
<keyword evidence="5 7" id="KW-1133">Transmembrane helix</keyword>
<keyword evidence="4 7" id="KW-0812">Transmembrane</keyword>
<feature type="transmembrane region" description="Helical" evidence="7">
    <location>
        <begin position="130"/>
        <end position="149"/>
    </location>
</feature>
<reference evidence="8 9" key="1">
    <citation type="submission" date="2021-06" db="EMBL/GenBank/DDBJ databases">
        <authorList>
            <person name="Sun Q."/>
            <person name="Li D."/>
        </authorList>
    </citation>
    <scope>NUCLEOTIDE SEQUENCE [LARGE SCALE GENOMIC DNA]</scope>
    <source>
        <strain evidence="8 9">MSJ-11</strain>
    </source>
</reference>
<feature type="transmembrane region" description="Helical" evidence="7">
    <location>
        <begin position="410"/>
        <end position="428"/>
    </location>
</feature>
<organism evidence="8 9">
    <name type="scientific">Clostridium mobile</name>
    <dbReference type="NCBI Taxonomy" id="2841512"/>
    <lineage>
        <taxon>Bacteria</taxon>
        <taxon>Bacillati</taxon>
        <taxon>Bacillota</taxon>
        <taxon>Clostridia</taxon>
        <taxon>Eubacteriales</taxon>
        <taxon>Clostridiaceae</taxon>
        <taxon>Clostridium</taxon>
    </lineage>
</organism>
<evidence type="ECO:0000256" key="6">
    <source>
        <dbReference type="ARBA" id="ARBA00023136"/>
    </source>
</evidence>
<feature type="transmembrane region" description="Helical" evidence="7">
    <location>
        <begin position="240"/>
        <end position="260"/>
    </location>
</feature>
<feature type="transmembrane region" description="Helical" evidence="7">
    <location>
        <begin position="99"/>
        <end position="118"/>
    </location>
</feature>
<sequence>MKRKRELRDNNINFKEELIAALTSFFAVVYIVVVNSAILSDGGIPLEGAIIATVLASATGCLLMGFLGKTPIILVPGMGVNALFSYTIIKSMGLPPGQALAVVFLSGIIFLAIAFTKIGEELLRSIPDSLKEGIGVGIGILITFIGLQKSGIIVSNPSTFVALGDIKNPQVYTTLINLILTLFLFVRGIKGSFLFGIIGGTVISYLFGGVDLSQISLSLFSLEDYRSLFFSMDFSGISNVSFWIGVFSITLVLVFENIGLLHGQVNVMLNKEDRFKDSFKACAISSMLSGIFGTSPTVVAIEGATGITSGGKSGWTSIFTGILFLTSLFFIPFIKVIPNSAIAPVLIIVGSLMVTNILNIPLKDFEEGFPAFLTIVTIPLTFSIVDGMAFGFVAYPLIKIMKGEGKKVSFTMYIISTMFLMSFLVKIFI</sequence>
<evidence type="ECO:0000256" key="4">
    <source>
        <dbReference type="ARBA" id="ARBA00022692"/>
    </source>
</evidence>
<dbReference type="RefSeq" id="WP_216440423.1">
    <property type="nucleotide sequence ID" value="NZ_JAHLQF010000004.1"/>
</dbReference>
<dbReference type="InterPro" id="IPR006043">
    <property type="entry name" value="NCS2"/>
</dbReference>
<feature type="transmembrane region" description="Helical" evidence="7">
    <location>
        <begin position="341"/>
        <end position="360"/>
    </location>
</feature>
<comment type="similarity">
    <text evidence="2">Belongs to the nucleobase:cation symporter-2 (NCS2) (TC 2.A.40) family. Azg-like subfamily.</text>
</comment>
<evidence type="ECO:0000313" key="8">
    <source>
        <dbReference type="EMBL" id="MBU5485819.1"/>
    </source>
</evidence>
<evidence type="ECO:0000256" key="1">
    <source>
        <dbReference type="ARBA" id="ARBA00004141"/>
    </source>
</evidence>
<evidence type="ECO:0000256" key="3">
    <source>
        <dbReference type="ARBA" id="ARBA00022448"/>
    </source>
</evidence>
<dbReference type="Pfam" id="PF00860">
    <property type="entry name" value="Xan_ur_permease"/>
    <property type="match status" value="1"/>
</dbReference>
<name>A0ABS6EKU0_9CLOT</name>
<comment type="subcellular location">
    <subcellularLocation>
        <location evidence="1">Membrane</location>
        <topology evidence="1">Multi-pass membrane protein</topology>
    </subcellularLocation>
</comment>
<dbReference type="InterPro" id="IPR045018">
    <property type="entry name" value="Azg-like"/>
</dbReference>
<dbReference type="PANTHER" id="PTHR43337">
    <property type="entry name" value="XANTHINE/URACIL PERMEASE C887.17-RELATED"/>
    <property type="match status" value="1"/>
</dbReference>
<comment type="caution">
    <text evidence="8">The sequence shown here is derived from an EMBL/GenBank/DDBJ whole genome shotgun (WGS) entry which is preliminary data.</text>
</comment>
<keyword evidence="6 7" id="KW-0472">Membrane</keyword>